<evidence type="ECO:0000256" key="2">
    <source>
        <dbReference type="ARBA" id="ARBA00023125"/>
    </source>
</evidence>
<keyword evidence="4" id="KW-1133">Transmembrane helix</keyword>
<dbReference type="InterPro" id="IPR009057">
    <property type="entry name" value="Homeodomain-like_sf"/>
</dbReference>
<feature type="domain" description="HTH araC/xylS-type" evidence="5">
    <location>
        <begin position="652"/>
        <end position="751"/>
    </location>
</feature>
<keyword evidence="3" id="KW-0804">Transcription</keyword>
<evidence type="ECO:0000256" key="1">
    <source>
        <dbReference type="ARBA" id="ARBA00023015"/>
    </source>
</evidence>
<organism evidence="6 7">
    <name type="scientific">Paenibacillus thiaminolyticus</name>
    <name type="common">Bacillus thiaminolyticus</name>
    <dbReference type="NCBI Taxonomy" id="49283"/>
    <lineage>
        <taxon>Bacteria</taxon>
        <taxon>Bacillati</taxon>
        <taxon>Bacillota</taxon>
        <taxon>Bacilli</taxon>
        <taxon>Bacillales</taxon>
        <taxon>Paenibacillaceae</taxon>
        <taxon>Paenibacillus</taxon>
    </lineage>
</organism>
<protein>
    <submittedName>
        <fullName evidence="6">AraC family transcriptional regulator</fullName>
    </submittedName>
</protein>
<feature type="transmembrane region" description="Helical" evidence="4">
    <location>
        <begin position="295"/>
        <end position="315"/>
    </location>
</feature>
<gene>
    <name evidence="6" type="ORF">FLT43_17990</name>
</gene>
<dbReference type="Pfam" id="PF17853">
    <property type="entry name" value="GGDEF_2"/>
    <property type="match status" value="1"/>
</dbReference>
<dbReference type="PANTHER" id="PTHR43280:SF2">
    <property type="entry name" value="HTH-TYPE TRANSCRIPTIONAL REGULATOR EXSA"/>
    <property type="match status" value="1"/>
</dbReference>
<dbReference type="GO" id="GO:0003700">
    <property type="term" value="F:DNA-binding transcription factor activity"/>
    <property type="evidence" value="ECO:0007669"/>
    <property type="project" value="InterPro"/>
</dbReference>
<dbReference type="SMART" id="SM00342">
    <property type="entry name" value="HTH_ARAC"/>
    <property type="match status" value="1"/>
</dbReference>
<dbReference type="GO" id="GO:0043565">
    <property type="term" value="F:sequence-specific DNA binding"/>
    <property type="evidence" value="ECO:0007669"/>
    <property type="project" value="InterPro"/>
</dbReference>
<feature type="transmembrane region" description="Helical" evidence="4">
    <location>
        <begin position="12"/>
        <end position="34"/>
    </location>
</feature>
<keyword evidence="4" id="KW-0472">Membrane</keyword>
<keyword evidence="2" id="KW-0238">DNA-binding</keyword>
<dbReference type="SUPFAM" id="SSF46689">
    <property type="entry name" value="Homeodomain-like"/>
    <property type="match status" value="1"/>
</dbReference>
<dbReference type="EMBL" id="CP041405">
    <property type="protein sequence ID" value="QDM45152.1"/>
    <property type="molecule type" value="Genomic_DNA"/>
</dbReference>
<dbReference type="InterPro" id="IPR018060">
    <property type="entry name" value="HTH_AraC"/>
</dbReference>
<name>A0AAP9DVU4_PANTH</name>
<evidence type="ECO:0000256" key="3">
    <source>
        <dbReference type="ARBA" id="ARBA00023163"/>
    </source>
</evidence>
<keyword evidence="1" id="KW-0805">Transcription regulation</keyword>
<dbReference type="Gene3D" id="1.10.10.60">
    <property type="entry name" value="Homeodomain-like"/>
    <property type="match status" value="2"/>
</dbReference>
<dbReference type="AlphaFoldDB" id="A0AAP9DVU4"/>
<accession>A0AAP9DVU4</accession>
<evidence type="ECO:0000313" key="6">
    <source>
        <dbReference type="EMBL" id="QDM45152.1"/>
    </source>
</evidence>
<keyword evidence="4" id="KW-0812">Transmembrane</keyword>
<evidence type="ECO:0000256" key="4">
    <source>
        <dbReference type="SAM" id="Phobius"/>
    </source>
</evidence>
<dbReference type="Proteomes" id="UP000315377">
    <property type="component" value="Chromosome"/>
</dbReference>
<proteinExistence type="predicted"/>
<reference evidence="6 7" key="1">
    <citation type="submission" date="2019-07" db="EMBL/GenBank/DDBJ databases">
        <title>Paenibacillus thiaminolyticus NRRL B-4156.</title>
        <authorList>
            <person name="Hehnly C."/>
            <person name="Zhang L."/>
        </authorList>
    </citation>
    <scope>NUCLEOTIDE SEQUENCE [LARGE SCALE GENOMIC DNA]</scope>
    <source>
        <strain evidence="6 7">NRRL B-4156</strain>
    </source>
</reference>
<evidence type="ECO:0000259" key="5">
    <source>
        <dbReference type="PROSITE" id="PS01124"/>
    </source>
</evidence>
<dbReference type="InterPro" id="IPR041522">
    <property type="entry name" value="CdaR_GGDEF"/>
</dbReference>
<dbReference type="PROSITE" id="PS00041">
    <property type="entry name" value="HTH_ARAC_FAMILY_1"/>
    <property type="match status" value="1"/>
</dbReference>
<sequence>MRWNHFKSKLLFKYILSYLSIFLVPLIVMTFIIYQNAVNNLRSEIEQSSISQLEQAKRNIDGRMKELEEIAARISFDSKLTPYMVRHDYYGGEAIDALDKYKANSSIVNEMFLYFHGDDVLYSSRGMMSVDTMFDFVYDFSNWNKNTFVRDLNAVKVPTMRPTEQVTVNRHGQNRMLAYLVPIPTNQGYKHGTVTYLIEESMLTGMMESVLSNFQGNAYIFDQDGRVLAAASHGGEMEEEAVRRLAAVEAGIHTEQLGEVQQSVVAVKSDSNGWTYVTAMPSKQFFGRVVHIQTFILMIFAVTILFGSMLAILLAKRQYHPIRDLLEFANLKRGTDEAAEDGSNGKSELEWIRETLLSYRNQVDLQEPYARNQYLLTLLKRGAPSREDAEEMLQQLGIVLSGRSMFVIIIAWEYMVDRASSAQEREAFVQQFTEFGLARGRAMAYGVELSHTEQLALLVSMEAGAEADDESRMEAIVEDVHQLVEEHMTAIPTMGIGSLYTSPEQLNQSYIEAASALEYRIVNGKGSVTFFSNLTYEQDQNFWIAKDSLIKLTQSLKQGNATVAVDTIGAVFRKLQQQEPAIPLLRCMCFDVLNTVLKTASELGLTETAQQVPDLAKFETLEQLEAKLCELVVYICSQVEHQEESEQRSLTDEVVTYISEHYCEYDLSLEKLAEMYRVSVSYLSRSIKEKTGHTFSQHVWQLRMDEVIRHLKSGNEPLKDIIIRVGYMDVPNFIRKFKKETGHTPGQYRKLYGTGGHSSAIEEQR</sequence>
<evidence type="ECO:0000313" key="7">
    <source>
        <dbReference type="Proteomes" id="UP000315377"/>
    </source>
</evidence>
<dbReference type="PANTHER" id="PTHR43280">
    <property type="entry name" value="ARAC-FAMILY TRANSCRIPTIONAL REGULATOR"/>
    <property type="match status" value="1"/>
</dbReference>
<dbReference type="Pfam" id="PF12833">
    <property type="entry name" value="HTH_18"/>
    <property type="match status" value="1"/>
</dbReference>
<dbReference type="PROSITE" id="PS01124">
    <property type="entry name" value="HTH_ARAC_FAMILY_2"/>
    <property type="match status" value="1"/>
</dbReference>
<dbReference type="InterPro" id="IPR018062">
    <property type="entry name" value="HTH_AraC-typ_CS"/>
</dbReference>